<reference evidence="8 9" key="1">
    <citation type="submission" date="2021-09" db="EMBL/GenBank/DDBJ databases">
        <title>Isoptericola luteus sp. nov., a novel bacterium isolated from Harbin, the capital city of Heilongjiang province.</title>
        <authorList>
            <person name="Li J."/>
        </authorList>
    </citation>
    <scope>NUCLEOTIDE SEQUENCE [LARGE SCALE GENOMIC DNA]</scope>
    <source>
        <strain evidence="8 9">NEAU-Y5</strain>
    </source>
</reference>
<feature type="binding site" evidence="5">
    <location>
        <position position="109"/>
    </location>
    <ligand>
        <name>Mg(2+)</name>
        <dbReference type="ChEBI" id="CHEBI:18420"/>
        <label>1</label>
    </ligand>
</feature>
<keyword evidence="1 5" id="KW-0328">Glycosyltransferase</keyword>
<dbReference type="PANTHER" id="PTHR43285:SF2">
    <property type="entry name" value="ANTHRANILATE PHOSPHORIBOSYLTRANSFERASE"/>
    <property type="match status" value="1"/>
</dbReference>
<keyword evidence="2 5" id="KW-0808">Transferase</keyword>
<evidence type="ECO:0000256" key="3">
    <source>
        <dbReference type="ARBA" id="ARBA00022822"/>
    </source>
</evidence>
<evidence type="ECO:0000313" key="8">
    <source>
        <dbReference type="EMBL" id="MCA5893859.1"/>
    </source>
</evidence>
<evidence type="ECO:0000256" key="5">
    <source>
        <dbReference type="HAMAP-Rule" id="MF_00211"/>
    </source>
</evidence>
<protein>
    <recommendedName>
        <fullName evidence="5">Anthranilate phosphoribosyltransferase</fullName>
        <ecNumber evidence="5">2.4.2.18</ecNumber>
    </recommendedName>
</protein>
<dbReference type="InterPro" id="IPR005940">
    <property type="entry name" value="Anthranilate_Pribosyl_Tfrase"/>
</dbReference>
<feature type="domain" description="Glycosyl transferase family 3" evidence="6">
    <location>
        <begin position="91"/>
        <end position="350"/>
    </location>
</feature>
<evidence type="ECO:0000259" key="6">
    <source>
        <dbReference type="Pfam" id="PF00591"/>
    </source>
</evidence>
<feature type="binding site" evidence="5">
    <location>
        <begin position="107"/>
        <end position="110"/>
    </location>
    <ligand>
        <name>5-phospho-alpha-D-ribose 1-diphosphate</name>
        <dbReference type="ChEBI" id="CHEBI:58017"/>
    </ligand>
</feature>
<feature type="binding site" evidence="5">
    <location>
        <position position="105"/>
    </location>
    <ligand>
        <name>5-phospho-alpha-D-ribose 1-diphosphate</name>
        <dbReference type="ChEBI" id="CHEBI:58017"/>
    </ligand>
</feature>
<feature type="binding site" evidence="5">
    <location>
        <position position="241"/>
    </location>
    <ligand>
        <name>Mg(2+)</name>
        <dbReference type="ChEBI" id="CHEBI:18420"/>
        <label>2</label>
    </ligand>
</feature>
<comment type="subunit">
    <text evidence="5">Homodimer.</text>
</comment>
<evidence type="ECO:0000256" key="2">
    <source>
        <dbReference type="ARBA" id="ARBA00022679"/>
    </source>
</evidence>
<comment type="caution">
    <text evidence="5">Lacks conserved residue(s) required for the propagation of feature annotation.</text>
</comment>
<feature type="domain" description="Glycosyl transferase family 3 N-terminal" evidence="7">
    <location>
        <begin position="23"/>
        <end position="83"/>
    </location>
</feature>
<comment type="similarity">
    <text evidence="5">Belongs to the anthranilate phosphoribosyltransferase family.</text>
</comment>
<sequence>MATIDPAAGRTAELTAELTWPGLLSDLVAGRDLTAEATAWAMDQVMAGEVPPTRLAGFLVGLRSKGETAAELTGLATAMLDHATRIEVPGPTVDIVGTGGDRHHTVNVSTMAAVVLAGAGLRVVKHGNRAASSSSGSADVLEALGVRLDQAPEQVQRLAAEVGITFCFAGLFHPSMRHAGVVRRDLGIATAFNFLGPLTNPAQPGATAVGCADARMAPLMAGVFAARGTDALVFRGDDGLDELAATGASTVWEVRAGQVTEQRLDAAADLGLQRISVADLRGADAVHNAGVARAVFDGTDRGPVRETVLLNAAAAIVADGSLPGTATGTLVERLAAATEHAARSVDDGAAAAALERWVAATRA</sequence>
<dbReference type="InterPro" id="IPR000312">
    <property type="entry name" value="Glycosyl_Trfase_fam3"/>
</dbReference>
<keyword evidence="5" id="KW-0028">Amino-acid biosynthesis</keyword>
<keyword evidence="9" id="KW-1185">Reference proteome</keyword>
<dbReference type="Gene3D" id="3.40.1030.10">
    <property type="entry name" value="Nucleoside phosphorylase/phosphoribosyltransferase catalytic domain"/>
    <property type="match status" value="1"/>
</dbReference>
<dbReference type="SUPFAM" id="SSF47648">
    <property type="entry name" value="Nucleoside phosphorylase/phosphoribosyltransferase N-terminal domain"/>
    <property type="match status" value="1"/>
</dbReference>
<dbReference type="SUPFAM" id="SSF52418">
    <property type="entry name" value="Nucleoside phosphorylase/phosphoribosyltransferase catalytic domain"/>
    <property type="match status" value="1"/>
</dbReference>
<name>A0ABS7ZJR5_9MICO</name>
<organism evidence="8 9">
    <name type="scientific">Isoptericola luteus</name>
    <dbReference type="NCBI Taxonomy" id="2879484"/>
    <lineage>
        <taxon>Bacteria</taxon>
        <taxon>Bacillati</taxon>
        <taxon>Actinomycetota</taxon>
        <taxon>Actinomycetes</taxon>
        <taxon>Micrococcales</taxon>
        <taxon>Promicromonosporaceae</taxon>
        <taxon>Isoptericola</taxon>
    </lineage>
</organism>
<keyword evidence="5" id="KW-0479">Metal-binding</keyword>
<comment type="function">
    <text evidence="5">Catalyzes the transfer of the phosphoribosyl group of 5-phosphorylribose-1-pyrophosphate (PRPP) to anthranilate to yield N-(5'-phosphoribosyl)-anthranilate (PRA).</text>
</comment>
<feature type="binding site" evidence="5">
    <location>
        <position position="97"/>
    </location>
    <ligand>
        <name>5-phospho-alpha-D-ribose 1-diphosphate</name>
        <dbReference type="ChEBI" id="CHEBI:58017"/>
    </ligand>
</feature>
<accession>A0ABS7ZJR5</accession>
<feature type="binding site" evidence="5">
    <location>
        <position position="128"/>
    </location>
    <ligand>
        <name>anthranilate</name>
        <dbReference type="ChEBI" id="CHEBI:16567"/>
        <label>1</label>
    </ligand>
</feature>
<dbReference type="Proteomes" id="UP001319870">
    <property type="component" value="Unassembled WGS sequence"/>
</dbReference>
<dbReference type="Pfam" id="PF02885">
    <property type="entry name" value="Glycos_trans_3N"/>
    <property type="match status" value="1"/>
</dbReference>
<dbReference type="GO" id="GO:0004048">
    <property type="term" value="F:anthranilate phosphoribosyltransferase activity"/>
    <property type="evidence" value="ECO:0007669"/>
    <property type="project" value="UniProtKB-EC"/>
</dbReference>
<evidence type="ECO:0000256" key="1">
    <source>
        <dbReference type="ARBA" id="ARBA00022676"/>
    </source>
</evidence>
<keyword evidence="5" id="KW-0460">Magnesium</keyword>
<comment type="catalytic activity">
    <reaction evidence="5">
        <text>N-(5-phospho-beta-D-ribosyl)anthranilate + diphosphate = 5-phospho-alpha-D-ribose 1-diphosphate + anthranilate</text>
        <dbReference type="Rhea" id="RHEA:11768"/>
        <dbReference type="ChEBI" id="CHEBI:16567"/>
        <dbReference type="ChEBI" id="CHEBI:18277"/>
        <dbReference type="ChEBI" id="CHEBI:33019"/>
        <dbReference type="ChEBI" id="CHEBI:58017"/>
        <dbReference type="EC" id="2.4.2.18"/>
    </reaction>
</comment>
<keyword evidence="4 5" id="KW-0057">Aromatic amino acid biosynthesis</keyword>
<feature type="binding site" evidence="5">
    <location>
        <begin position="125"/>
        <end position="133"/>
    </location>
    <ligand>
        <name>5-phospho-alpha-D-ribose 1-diphosphate</name>
        <dbReference type="ChEBI" id="CHEBI:58017"/>
    </ligand>
</feature>
<dbReference type="NCBIfam" id="TIGR01245">
    <property type="entry name" value="trpD"/>
    <property type="match status" value="1"/>
</dbReference>
<dbReference type="EC" id="2.4.2.18" evidence="5"/>
<keyword evidence="3 5" id="KW-0822">Tryptophan biosynthesis</keyword>
<dbReference type="PANTHER" id="PTHR43285">
    <property type="entry name" value="ANTHRANILATE PHOSPHORIBOSYLTRANSFERASE"/>
    <property type="match status" value="1"/>
</dbReference>
<dbReference type="Gene3D" id="1.20.970.10">
    <property type="entry name" value="Transferase, Pyrimidine Nucleoside Phosphorylase, Chain C"/>
    <property type="match status" value="1"/>
</dbReference>
<feature type="binding site" evidence="5">
    <location>
        <begin position="100"/>
        <end position="101"/>
    </location>
    <ligand>
        <name>5-phospho-alpha-D-ribose 1-diphosphate</name>
        <dbReference type="ChEBI" id="CHEBI:58017"/>
    </ligand>
</feature>
<dbReference type="HAMAP" id="MF_00211">
    <property type="entry name" value="TrpD"/>
    <property type="match status" value="1"/>
</dbReference>
<evidence type="ECO:0000259" key="7">
    <source>
        <dbReference type="Pfam" id="PF02885"/>
    </source>
</evidence>
<evidence type="ECO:0000256" key="4">
    <source>
        <dbReference type="ARBA" id="ARBA00023141"/>
    </source>
</evidence>
<proteinExistence type="inferred from homology"/>
<dbReference type="InterPro" id="IPR035902">
    <property type="entry name" value="Nuc_phospho_transferase"/>
</dbReference>
<comment type="pathway">
    <text evidence="5">Amino-acid biosynthesis; L-tryptophan biosynthesis; L-tryptophan from chorismate: step 2/5.</text>
</comment>
<feature type="binding site" evidence="5">
    <location>
        <position position="137"/>
    </location>
    <ligand>
        <name>5-phospho-alpha-D-ribose 1-diphosphate</name>
        <dbReference type="ChEBI" id="CHEBI:58017"/>
    </ligand>
</feature>
<comment type="cofactor">
    <cofactor evidence="5">
        <name>Mg(2+)</name>
        <dbReference type="ChEBI" id="CHEBI:18420"/>
    </cofactor>
    <text evidence="5">Binds 2 magnesium ions per monomer.</text>
</comment>
<dbReference type="InterPro" id="IPR017459">
    <property type="entry name" value="Glycosyl_Trfase_fam3_N_dom"/>
</dbReference>
<evidence type="ECO:0000313" key="9">
    <source>
        <dbReference type="Proteomes" id="UP001319870"/>
    </source>
</evidence>
<feature type="binding site" evidence="5">
    <location>
        <position position="97"/>
    </location>
    <ligand>
        <name>anthranilate</name>
        <dbReference type="ChEBI" id="CHEBI:16567"/>
        <label>1</label>
    </ligand>
</feature>
<gene>
    <name evidence="5 8" type="primary">trpD</name>
    <name evidence="8" type="ORF">LEP48_10920</name>
</gene>
<dbReference type="InterPro" id="IPR036320">
    <property type="entry name" value="Glycosyl_Trfase_fam3_N_dom_sf"/>
</dbReference>
<feature type="binding site" evidence="5">
    <location>
        <position position="242"/>
    </location>
    <ligand>
        <name>Mg(2+)</name>
        <dbReference type="ChEBI" id="CHEBI:18420"/>
        <label>2</label>
    </ligand>
</feature>
<feature type="binding site" evidence="5">
    <location>
        <position position="242"/>
    </location>
    <ligand>
        <name>Mg(2+)</name>
        <dbReference type="ChEBI" id="CHEBI:18420"/>
        <label>1</label>
    </ligand>
</feature>
<dbReference type="Pfam" id="PF00591">
    <property type="entry name" value="Glycos_transf_3"/>
    <property type="match status" value="1"/>
</dbReference>
<feature type="binding site" evidence="5">
    <location>
        <position position="183"/>
    </location>
    <ligand>
        <name>anthranilate</name>
        <dbReference type="ChEBI" id="CHEBI:16567"/>
        <label>2</label>
    </ligand>
</feature>
<dbReference type="EMBL" id="JAIXCQ010000007">
    <property type="protein sequence ID" value="MCA5893859.1"/>
    <property type="molecule type" value="Genomic_DNA"/>
</dbReference>
<comment type="caution">
    <text evidence="8">The sequence shown here is derived from an EMBL/GenBank/DDBJ whole genome shotgun (WGS) entry which is preliminary data.</text>
</comment>